<gene>
    <name evidence="1" type="ORF">H1R20_g6077</name>
</gene>
<comment type="caution">
    <text evidence="1">The sequence shown here is derived from an EMBL/GenBank/DDBJ whole genome shotgun (WGS) entry which is preliminary data.</text>
</comment>
<protein>
    <submittedName>
        <fullName evidence="1">Uncharacterized protein</fullName>
    </submittedName>
</protein>
<feature type="non-terminal residue" evidence="1">
    <location>
        <position position="89"/>
    </location>
</feature>
<keyword evidence="2" id="KW-1185">Reference proteome</keyword>
<reference evidence="1" key="1">
    <citation type="submission" date="2022-06" db="EMBL/GenBank/DDBJ databases">
        <title>Genome Sequence of Candolleomyces eurysporus.</title>
        <authorList>
            <person name="Buettner E."/>
        </authorList>
    </citation>
    <scope>NUCLEOTIDE SEQUENCE</scope>
    <source>
        <strain evidence="1">VTCC 930004</strain>
    </source>
</reference>
<dbReference type="AlphaFoldDB" id="A0A9W8MJ77"/>
<dbReference type="EMBL" id="JANBPK010000813">
    <property type="protein sequence ID" value="KAJ2931028.1"/>
    <property type="molecule type" value="Genomic_DNA"/>
</dbReference>
<evidence type="ECO:0000313" key="2">
    <source>
        <dbReference type="Proteomes" id="UP001140091"/>
    </source>
</evidence>
<accession>A0A9W8MJ77</accession>
<dbReference type="Proteomes" id="UP001140091">
    <property type="component" value="Unassembled WGS sequence"/>
</dbReference>
<name>A0A9W8MJ77_9AGAR</name>
<proteinExistence type="predicted"/>
<evidence type="ECO:0000313" key="1">
    <source>
        <dbReference type="EMBL" id="KAJ2931028.1"/>
    </source>
</evidence>
<dbReference type="OrthoDB" id="2840728at2759"/>
<sequence>MIGSRMRFNNATQRLFGDLVRAVIIVWETKDWETPWSAEARIVSNDDNKLVWIVGQGSASQKKQAKDMAANSAYQWLVIQYPSIDLINV</sequence>
<organism evidence="1 2">
    <name type="scientific">Candolleomyces eurysporus</name>
    <dbReference type="NCBI Taxonomy" id="2828524"/>
    <lineage>
        <taxon>Eukaryota</taxon>
        <taxon>Fungi</taxon>
        <taxon>Dikarya</taxon>
        <taxon>Basidiomycota</taxon>
        <taxon>Agaricomycotina</taxon>
        <taxon>Agaricomycetes</taxon>
        <taxon>Agaricomycetidae</taxon>
        <taxon>Agaricales</taxon>
        <taxon>Agaricineae</taxon>
        <taxon>Psathyrellaceae</taxon>
        <taxon>Candolleomyces</taxon>
    </lineage>
</organism>